<protein>
    <submittedName>
        <fullName evidence="3">CYFA0S08e00694g1_1</fullName>
    </submittedName>
    <submittedName>
        <fullName evidence="4">YTH domain-containing family protein 1</fullName>
    </submittedName>
</protein>
<evidence type="ECO:0000313" key="3">
    <source>
        <dbReference type="EMBL" id="CDR41843.1"/>
    </source>
</evidence>
<evidence type="ECO:0000313" key="5">
    <source>
        <dbReference type="Proteomes" id="UP000189513"/>
    </source>
</evidence>
<dbReference type="AlphaFoldDB" id="A0A061AW11"/>
<evidence type="ECO:0000256" key="1">
    <source>
        <dbReference type="SAM" id="MobiDB-lite"/>
    </source>
</evidence>
<dbReference type="PROSITE" id="PS50882">
    <property type="entry name" value="YTH"/>
    <property type="match status" value="1"/>
</dbReference>
<gene>
    <name evidence="4" type="ORF">BON22_4839</name>
    <name evidence="3" type="ORF">CYFA0S_08e00694g</name>
</gene>
<name>A0A061AW11_CYBFA</name>
<dbReference type="PANTHER" id="PTHR12357">
    <property type="entry name" value="YTH YT521-B HOMOLOGY DOMAIN-CONTAINING"/>
    <property type="match status" value="1"/>
</dbReference>
<dbReference type="Gene3D" id="3.10.590.10">
    <property type="entry name" value="ph1033 like domains"/>
    <property type="match status" value="1"/>
</dbReference>
<dbReference type="GO" id="GO:1990247">
    <property type="term" value="F:N6-methyladenosine-containing RNA reader activity"/>
    <property type="evidence" value="ECO:0007669"/>
    <property type="project" value="TreeGrafter"/>
</dbReference>
<reference evidence="4" key="3">
    <citation type="submission" date="2017-01" db="EMBL/GenBank/DDBJ databases">
        <authorList>
            <person name="Mah S.A."/>
            <person name="Swanson W.J."/>
            <person name="Moy G.W."/>
            <person name="Vacquier V.D."/>
        </authorList>
    </citation>
    <scope>NUCLEOTIDE SEQUENCE [LARGE SCALE GENOMIC DNA]</scope>
    <source>
        <strain evidence="4">65</strain>
    </source>
</reference>
<sequence length="336" mass="38198">MLQEDFYNMHSVVAEVIGWELTNEALQDDGLKHPLEQSSSSCWNSPGFTPTSGVELNSSFNLIHSNWNLPAIDANKISFMTPEIPSESVYLPPLETNESLIFTPLYKKDYQYGYKGKYNYNPGPSNLTDQSQTLTTKDKASYSTKISPPKPLSRSQSLVLAPSSQIFIPDHSRFFVIKSFNEEDVQASFTHKVWASTDLGNKRLNKAFMDRPPRSRIFLFFSVNGSGKFCGVSELVSGLINKKETASLGNKSVSNESPWLDKSRYNGYFQVQWMFIKDVYNNNFRHFKIRMQTGEFKPVTNSRDTQELPFETGREMLAVFRNVRSNSSFLSTINSS</sequence>
<reference evidence="5" key="2">
    <citation type="journal article" date="2017" name="Genome Announc.">
        <title>Genome sequences of Cyberlindnera fabianii 65, Pichia kudriavzevii 129, and Saccharomyces cerevisiae 131 isolated from fermented masau fruits in Zimbabwe.</title>
        <authorList>
            <person name="van Rijswijck I.M.H."/>
            <person name="Derks M.F.L."/>
            <person name="Abee T."/>
            <person name="de Ridder D."/>
            <person name="Smid E.J."/>
        </authorList>
    </citation>
    <scope>NUCLEOTIDE SEQUENCE [LARGE SCALE GENOMIC DNA]</scope>
    <source>
        <strain evidence="5">65</strain>
    </source>
</reference>
<feature type="domain" description="YTH" evidence="2">
    <location>
        <begin position="172"/>
        <end position="320"/>
    </location>
</feature>
<dbReference type="EMBL" id="LK052893">
    <property type="protein sequence ID" value="CDR41843.1"/>
    <property type="molecule type" value="Genomic_DNA"/>
</dbReference>
<evidence type="ECO:0000259" key="2">
    <source>
        <dbReference type="PROSITE" id="PS50882"/>
    </source>
</evidence>
<dbReference type="VEuPathDB" id="FungiDB:BON22_4839"/>
<keyword evidence="5" id="KW-1185">Reference proteome</keyword>
<dbReference type="Pfam" id="PF04146">
    <property type="entry name" value="YTH"/>
    <property type="match status" value="1"/>
</dbReference>
<proteinExistence type="predicted"/>
<feature type="region of interest" description="Disordered" evidence="1">
    <location>
        <begin position="121"/>
        <end position="155"/>
    </location>
</feature>
<dbReference type="InterPro" id="IPR007275">
    <property type="entry name" value="YTH_domain"/>
</dbReference>
<dbReference type="GO" id="GO:0061157">
    <property type="term" value="P:mRNA destabilization"/>
    <property type="evidence" value="ECO:0007669"/>
    <property type="project" value="TreeGrafter"/>
</dbReference>
<dbReference type="GO" id="GO:0003729">
    <property type="term" value="F:mRNA binding"/>
    <property type="evidence" value="ECO:0007669"/>
    <property type="project" value="TreeGrafter"/>
</dbReference>
<dbReference type="GO" id="GO:0005737">
    <property type="term" value="C:cytoplasm"/>
    <property type="evidence" value="ECO:0007669"/>
    <property type="project" value="TreeGrafter"/>
</dbReference>
<dbReference type="OrthoDB" id="306690at2759"/>
<dbReference type="InterPro" id="IPR045168">
    <property type="entry name" value="YTH_prot"/>
</dbReference>
<dbReference type="EMBL" id="MPUK01000012">
    <property type="protein sequence ID" value="ONH65323.1"/>
    <property type="molecule type" value="Genomic_DNA"/>
</dbReference>
<dbReference type="STRING" id="36022.A0A061AW11"/>
<feature type="compositionally biased region" description="Polar residues" evidence="1">
    <location>
        <begin position="122"/>
        <end position="146"/>
    </location>
</feature>
<reference evidence="3" key="1">
    <citation type="journal article" date="2014" name="Genome Announc.">
        <title>Genome sequence of the yeast Cyberlindnera fabianii (Hansenula fabianii).</title>
        <authorList>
            <person name="Freel K.C."/>
            <person name="Sarilar V."/>
            <person name="Neuveglise C."/>
            <person name="Devillers H."/>
            <person name="Friedrich A."/>
            <person name="Schacherer J."/>
        </authorList>
    </citation>
    <scope>NUCLEOTIDE SEQUENCE</scope>
    <source>
        <strain evidence="3">YJS4271</strain>
    </source>
</reference>
<dbReference type="PANTHER" id="PTHR12357:SF89">
    <property type="entry name" value="YTH DOMAIN-CONTAINING FAMILY PROTEIN"/>
    <property type="match status" value="1"/>
</dbReference>
<accession>A0A061AW11</accession>
<dbReference type="CDD" id="cd21134">
    <property type="entry name" value="YTH"/>
    <property type="match status" value="1"/>
</dbReference>
<dbReference type="Proteomes" id="UP000189513">
    <property type="component" value="Unassembled WGS sequence"/>
</dbReference>
<evidence type="ECO:0000313" key="4">
    <source>
        <dbReference type="EMBL" id="ONH65323.1"/>
    </source>
</evidence>
<organism evidence="3">
    <name type="scientific">Cyberlindnera fabianii</name>
    <name type="common">Yeast</name>
    <name type="synonym">Hansenula fabianii</name>
    <dbReference type="NCBI Taxonomy" id="36022"/>
    <lineage>
        <taxon>Eukaryota</taxon>
        <taxon>Fungi</taxon>
        <taxon>Dikarya</taxon>
        <taxon>Ascomycota</taxon>
        <taxon>Saccharomycotina</taxon>
        <taxon>Saccharomycetes</taxon>
        <taxon>Phaffomycetales</taxon>
        <taxon>Phaffomycetaceae</taxon>
        <taxon>Cyberlindnera</taxon>
    </lineage>
</organism>